<name>A0A645DZM0_9ZZZZ</name>
<proteinExistence type="predicted"/>
<protein>
    <submittedName>
        <fullName evidence="1">Uncharacterized protein</fullName>
    </submittedName>
</protein>
<evidence type="ECO:0000313" key="1">
    <source>
        <dbReference type="EMBL" id="MPM94063.1"/>
    </source>
</evidence>
<gene>
    <name evidence="1" type="ORF">SDC9_141206</name>
</gene>
<comment type="caution">
    <text evidence="1">The sequence shown here is derived from an EMBL/GenBank/DDBJ whole genome shotgun (WGS) entry which is preliminary data.</text>
</comment>
<sequence>MLHAVAELGKHAVGDVQRVLRGEIDAHALGANQAHDQLDALQQGFGRFVE</sequence>
<reference evidence="1" key="1">
    <citation type="submission" date="2019-08" db="EMBL/GenBank/DDBJ databases">
        <authorList>
            <person name="Kucharzyk K."/>
            <person name="Murdoch R.W."/>
            <person name="Higgins S."/>
            <person name="Loffler F."/>
        </authorList>
    </citation>
    <scope>NUCLEOTIDE SEQUENCE</scope>
</reference>
<dbReference type="AlphaFoldDB" id="A0A645DZM0"/>
<organism evidence="1">
    <name type="scientific">bioreactor metagenome</name>
    <dbReference type="NCBI Taxonomy" id="1076179"/>
    <lineage>
        <taxon>unclassified sequences</taxon>
        <taxon>metagenomes</taxon>
        <taxon>ecological metagenomes</taxon>
    </lineage>
</organism>
<accession>A0A645DZM0</accession>
<dbReference type="EMBL" id="VSSQ01040757">
    <property type="protein sequence ID" value="MPM94063.1"/>
    <property type="molecule type" value="Genomic_DNA"/>
</dbReference>